<dbReference type="InterPro" id="IPR050455">
    <property type="entry name" value="Tpx_Peroxidase_subfamily"/>
</dbReference>
<sequence>MSVQIGQEAPDFTLKNTEREDVTLSRLRGEKNVVVLFVPFAFTGVCTNELCSVRDSLSHYATLNAEVLAISVDSPFAQKQWKDKENLNFTLLSDFNREACRAYGAYYDNFIGFQGVAKRAAFVIDKAGKVQYAEVLESAGDLPNFAKIRETLQHLS</sequence>
<evidence type="ECO:0000256" key="2">
    <source>
        <dbReference type="ARBA" id="ARBA00023284"/>
    </source>
</evidence>
<dbReference type="InterPro" id="IPR024706">
    <property type="entry name" value="Peroxiredoxin_AhpC-typ"/>
</dbReference>
<dbReference type="InterPro" id="IPR000866">
    <property type="entry name" value="AhpC/TSA"/>
</dbReference>
<organism evidence="5 6">
    <name type="scientific">Tectimicrobiota bacterium</name>
    <dbReference type="NCBI Taxonomy" id="2528274"/>
    <lineage>
        <taxon>Bacteria</taxon>
        <taxon>Pseudomonadati</taxon>
        <taxon>Nitrospinota/Tectimicrobiota group</taxon>
        <taxon>Candidatus Tectimicrobiota</taxon>
    </lineage>
</organism>
<reference evidence="5" key="1">
    <citation type="submission" date="2019-03" db="EMBL/GenBank/DDBJ databases">
        <title>Lake Tanganyika Metagenome-Assembled Genomes (MAGs).</title>
        <authorList>
            <person name="Tran P."/>
        </authorList>
    </citation>
    <scope>NUCLEOTIDE SEQUENCE</scope>
    <source>
        <strain evidence="5">K_DeepCast_65m_m2_066</strain>
    </source>
</reference>
<evidence type="ECO:0000256" key="1">
    <source>
        <dbReference type="ARBA" id="ARBA00023002"/>
    </source>
</evidence>
<feature type="domain" description="Thioredoxin" evidence="4">
    <location>
        <begin position="3"/>
        <end position="156"/>
    </location>
</feature>
<dbReference type="PROSITE" id="PS51352">
    <property type="entry name" value="THIOREDOXIN_2"/>
    <property type="match status" value="1"/>
</dbReference>
<dbReference type="Gene3D" id="3.40.30.10">
    <property type="entry name" value="Glutaredoxin"/>
    <property type="match status" value="1"/>
</dbReference>
<dbReference type="Pfam" id="PF00578">
    <property type="entry name" value="AhpC-TSA"/>
    <property type="match status" value="1"/>
</dbReference>
<accession>A0A938B262</accession>
<keyword evidence="1" id="KW-0560">Oxidoreductase</keyword>
<dbReference type="CDD" id="cd03018">
    <property type="entry name" value="PRX_AhpE_like"/>
    <property type="match status" value="1"/>
</dbReference>
<dbReference type="GO" id="GO:0016209">
    <property type="term" value="F:antioxidant activity"/>
    <property type="evidence" value="ECO:0007669"/>
    <property type="project" value="InterPro"/>
</dbReference>
<evidence type="ECO:0000313" key="6">
    <source>
        <dbReference type="Proteomes" id="UP000712673"/>
    </source>
</evidence>
<evidence type="ECO:0000256" key="3">
    <source>
        <dbReference type="PIRSR" id="PIRSR000239-1"/>
    </source>
</evidence>
<dbReference type="InterPro" id="IPR013766">
    <property type="entry name" value="Thioredoxin_domain"/>
</dbReference>
<feature type="active site" description="Cysteine sulfenic acid (-SOH) intermediate; for peroxidase activity" evidence="3">
    <location>
        <position position="46"/>
    </location>
</feature>
<gene>
    <name evidence="5" type="ORF">FJZ47_08685</name>
</gene>
<dbReference type="GO" id="GO:0016491">
    <property type="term" value="F:oxidoreductase activity"/>
    <property type="evidence" value="ECO:0007669"/>
    <property type="project" value="UniProtKB-KW"/>
</dbReference>
<dbReference type="PANTHER" id="PTHR43110:SF1">
    <property type="entry name" value="THIOL PEROXIDASE"/>
    <property type="match status" value="1"/>
</dbReference>
<dbReference type="SUPFAM" id="SSF52833">
    <property type="entry name" value="Thioredoxin-like"/>
    <property type="match status" value="1"/>
</dbReference>
<dbReference type="PANTHER" id="PTHR43110">
    <property type="entry name" value="THIOL PEROXIDASE"/>
    <property type="match status" value="1"/>
</dbReference>
<comment type="caution">
    <text evidence="5">The sequence shown here is derived from an EMBL/GenBank/DDBJ whole genome shotgun (WGS) entry which is preliminary data.</text>
</comment>
<evidence type="ECO:0000259" key="4">
    <source>
        <dbReference type="PROSITE" id="PS51352"/>
    </source>
</evidence>
<dbReference type="AlphaFoldDB" id="A0A938B262"/>
<protein>
    <submittedName>
        <fullName evidence="5">Peroxiredoxin</fullName>
    </submittedName>
</protein>
<proteinExistence type="predicted"/>
<keyword evidence="2" id="KW-0676">Redox-active center</keyword>
<evidence type="ECO:0000313" key="5">
    <source>
        <dbReference type="EMBL" id="MBM3223861.1"/>
    </source>
</evidence>
<dbReference type="InterPro" id="IPR036249">
    <property type="entry name" value="Thioredoxin-like_sf"/>
</dbReference>
<dbReference type="EMBL" id="VGLS01000212">
    <property type="protein sequence ID" value="MBM3223861.1"/>
    <property type="molecule type" value="Genomic_DNA"/>
</dbReference>
<name>A0A938B262_UNCTE</name>
<dbReference type="PIRSF" id="PIRSF000239">
    <property type="entry name" value="AHPC"/>
    <property type="match status" value="1"/>
</dbReference>
<dbReference type="Proteomes" id="UP000712673">
    <property type="component" value="Unassembled WGS sequence"/>
</dbReference>